<keyword evidence="9" id="KW-1185">Reference proteome</keyword>
<dbReference type="SMART" id="SM00409">
    <property type="entry name" value="IG"/>
    <property type="match status" value="1"/>
</dbReference>
<comment type="caution">
    <text evidence="8">The sequence shown here is derived from an EMBL/GenBank/DDBJ whole genome shotgun (WGS) entry which is preliminary data.</text>
</comment>
<dbReference type="InterPro" id="IPR013106">
    <property type="entry name" value="Ig_V-set"/>
</dbReference>
<dbReference type="InterPro" id="IPR007110">
    <property type="entry name" value="Ig-like_dom"/>
</dbReference>
<feature type="signal peptide" evidence="6">
    <location>
        <begin position="1"/>
        <end position="24"/>
    </location>
</feature>
<reference evidence="8" key="1">
    <citation type="journal article" date="2023" name="G3 (Bethesda)">
        <title>Whole genome assemblies of Zophobas morio and Tenebrio molitor.</title>
        <authorList>
            <person name="Kaur S."/>
            <person name="Stinson S.A."/>
            <person name="diCenzo G.C."/>
        </authorList>
    </citation>
    <scope>NUCLEOTIDE SEQUENCE</scope>
    <source>
        <strain evidence="8">QUZm001</strain>
    </source>
</reference>
<dbReference type="GO" id="GO:0016020">
    <property type="term" value="C:membrane"/>
    <property type="evidence" value="ECO:0007669"/>
    <property type="project" value="UniProtKB-SubCell"/>
</dbReference>
<dbReference type="InterPro" id="IPR013162">
    <property type="entry name" value="CD80_C2-set"/>
</dbReference>
<sequence length="305" mass="35189">MQLECLMNCFFCLYPFLCTDLLLTNPEFTYVHILVTTVQQRDSRTTYVVIGIQGLRDVRIIVPSAVVRGDDAYLHCYYDLEGEQLYAVKWYWYTTEFYRYTPNEKPSIKQFPTPGLSIRTEDSNDTSIVLEHVNRSVSGRYSCEVSADAPSFYTLIQNANLQVVDLPKKDPFVSINRKRYHYGDVLKATCTSEHSNPAVNLTWYVNGLPAEAVHVNNSREILDDGQYFTVCRYGNWYARTFASEEQQLRDHGTFNLELTIGAVIGQKEEVGFSQLVMHSTLKEHGHIHTMLKKYRVWSLLIVHVV</sequence>
<keyword evidence="6" id="KW-0732">Signal</keyword>
<dbReference type="InterPro" id="IPR013783">
    <property type="entry name" value="Ig-like_fold"/>
</dbReference>
<dbReference type="Pfam" id="PF08205">
    <property type="entry name" value="C2-set_2"/>
    <property type="match status" value="1"/>
</dbReference>
<dbReference type="InterPro" id="IPR003599">
    <property type="entry name" value="Ig_sub"/>
</dbReference>
<dbReference type="AlphaFoldDB" id="A0AA38M8E2"/>
<dbReference type="SUPFAM" id="SSF48726">
    <property type="entry name" value="Immunoglobulin"/>
    <property type="match status" value="1"/>
</dbReference>
<evidence type="ECO:0000256" key="5">
    <source>
        <dbReference type="ARBA" id="ARBA00023157"/>
    </source>
</evidence>
<protein>
    <recommendedName>
        <fullName evidence="7">Ig-like domain-containing protein</fullName>
    </recommendedName>
</protein>
<feature type="domain" description="Ig-like" evidence="7">
    <location>
        <begin position="171"/>
        <end position="249"/>
    </location>
</feature>
<evidence type="ECO:0000256" key="3">
    <source>
        <dbReference type="ARBA" id="ARBA00022989"/>
    </source>
</evidence>
<evidence type="ECO:0000313" key="8">
    <source>
        <dbReference type="EMBL" id="KAJ3646312.1"/>
    </source>
</evidence>
<dbReference type="FunFam" id="2.60.40.10:FF:000437">
    <property type="entry name" value="Beat-IIIc, isoform A"/>
    <property type="match status" value="1"/>
</dbReference>
<dbReference type="PANTHER" id="PTHR21261">
    <property type="entry name" value="BEAT PROTEIN"/>
    <property type="match status" value="1"/>
</dbReference>
<keyword evidence="3" id="KW-1133">Transmembrane helix</keyword>
<proteinExistence type="predicted"/>
<dbReference type="PROSITE" id="PS50835">
    <property type="entry name" value="IG_LIKE"/>
    <property type="match status" value="2"/>
</dbReference>
<name>A0AA38M8E2_9CUCU</name>
<comment type="subcellular location">
    <subcellularLocation>
        <location evidence="1">Membrane</location>
        <topology evidence="1">Single-pass membrane protein</topology>
    </subcellularLocation>
</comment>
<organism evidence="8 9">
    <name type="scientific">Zophobas morio</name>
    <dbReference type="NCBI Taxonomy" id="2755281"/>
    <lineage>
        <taxon>Eukaryota</taxon>
        <taxon>Metazoa</taxon>
        <taxon>Ecdysozoa</taxon>
        <taxon>Arthropoda</taxon>
        <taxon>Hexapoda</taxon>
        <taxon>Insecta</taxon>
        <taxon>Pterygota</taxon>
        <taxon>Neoptera</taxon>
        <taxon>Endopterygota</taxon>
        <taxon>Coleoptera</taxon>
        <taxon>Polyphaga</taxon>
        <taxon>Cucujiformia</taxon>
        <taxon>Tenebrionidae</taxon>
        <taxon>Zophobas</taxon>
    </lineage>
</organism>
<keyword evidence="4" id="KW-0472">Membrane</keyword>
<evidence type="ECO:0000313" key="9">
    <source>
        <dbReference type="Proteomes" id="UP001168821"/>
    </source>
</evidence>
<evidence type="ECO:0000259" key="7">
    <source>
        <dbReference type="PROSITE" id="PS50835"/>
    </source>
</evidence>
<accession>A0AA38M8E2</accession>
<evidence type="ECO:0000256" key="1">
    <source>
        <dbReference type="ARBA" id="ARBA00004167"/>
    </source>
</evidence>
<keyword evidence="5" id="KW-1015">Disulfide bond</keyword>
<feature type="domain" description="Ig-like" evidence="7">
    <location>
        <begin position="26"/>
        <end position="162"/>
    </location>
</feature>
<evidence type="ECO:0000256" key="2">
    <source>
        <dbReference type="ARBA" id="ARBA00022692"/>
    </source>
</evidence>
<dbReference type="InterPro" id="IPR036179">
    <property type="entry name" value="Ig-like_dom_sf"/>
</dbReference>
<dbReference type="Proteomes" id="UP001168821">
    <property type="component" value="Unassembled WGS sequence"/>
</dbReference>
<gene>
    <name evidence="8" type="ORF">Zmor_023904</name>
</gene>
<keyword evidence="2" id="KW-0812">Transmembrane</keyword>
<dbReference type="EMBL" id="JALNTZ010000007">
    <property type="protein sequence ID" value="KAJ3646312.1"/>
    <property type="molecule type" value="Genomic_DNA"/>
</dbReference>
<evidence type="ECO:0000256" key="6">
    <source>
        <dbReference type="SAM" id="SignalP"/>
    </source>
</evidence>
<dbReference type="Gene3D" id="2.60.40.10">
    <property type="entry name" value="Immunoglobulins"/>
    <property type="match status" value="2"/>
</dbReference>
<dbReference type="PANTHER" id="PTHR21261:SF8">
    <property type="entry name" value="BEATEN PATH IA, ISOFORM B-RELATED"/>
    <property type="match status" value="1"/>
</dbReference>
<dbReference type="Pfam" id="PF07686">
    <property type="entry name" value="V-set"/>
    <property type="match status" value="1"/>
</dbReference>
<feature type="chain" id="PRO_5041210124" description="Ig-like domain-containing protein" evidence="6">
    <location>
        <begin position="25"/>
        <end position="305"/>
    </location>
</feature>
<evidence type="ECO:0000256" key="4">
    <source>
        <dbReference type="ARBA" id="ARBA00023136"/>
    </source>
</evidence>